<evidence type="ECO:0000256" key="7">
    <source>
        <dbReference type="SAM" id="MobiDB-lite"/>
    </source>
</evidence>
<keyword evidence="3 8" id="KW-0812">Transmembrane</keyword>
<name>A0AAD8U650_LOLMU</name>
<organism evidence="10 11">
    <name type="scientific">Lolium multiflorum</name>
    <name type="common">Italian ryegrass</name>
    <name type="synonym">Lolium perenne subsp. multiflorum</name>
    <dbReference type="NCBI Taxonomy" id="4521"/>
    <lineage>
        <taxon>Eukaryota</taxon>
        <taxon>Viridiplantae</taxon>
        <taxon>Streptophyta</taxon>
        <taxon>Embryophyta</taxon>
        <taxon>Tracheophyta</taxon>
        <taxon>Spermatophyta</taxon>
        <taxon>Magnoliopsida</taxon>
        <taxon>Liliopsida</taxon>
        <taxon>Poales</taxon>
        <taxon>Poaceae</taxon>
        <taxon>BOP clade</taxon>
        <taxon>Pooideae</taxon>
        <taxon>Poodae</taxon>
        <taxon>Poeae</taxon>
        <taxon>Poeae Chloroplast Group 2 (Poeae type)</taxon>
        <taxon>Loliodinae</taxon>
        <taxon>Loliinae</taxon>
        <taxon>Lolium</taxon>
    </lineage>
</organism>
<evidence type="ECO:0000256" key="8">
    <source>
        <dbReference type="SAM" id="Phobius"/>
    </source>
</evidence>
<evidence type="ECO:0000313" key="11">
    <source>
        <dbReference type="Proteomes" id="UP001231189"/>
    </source>
</evidence>
<dbReference type="EMBL" id="JAUUTY010000001">
    <property type="protein sequence ID" value="KAK1698573.1"/>
    <property type="molecule type" value="Genomic_DNA"/>
</dbReference>
<reference evidence="10" key="1">
    <citation type="submission" date="2023-07" db="EMBL/GenBank/DDBJ databases">
        <title>A chromosome-level genome assembly of Lolium multiflorum.</title>
        <authorList>
            <person name="Chen Y."/>
            <person name="Copetti D."/>
            <person name="Kolliker R."/>
            <person name="Studer B."/>
        </authorList>
    </citation>
    <scope>NUCLEOTIDE SEQUENCE</scope>
    <source>
        <strain evidence="10">02402/16</strain>
        <tissue evidence="10">Leaf</tissue>
    </source>
</reference>
<feature type="transmembrane region" description="Helical" evidence="8">
    <location>
        <begin position="419"/>
        <end position="440"/>
    </location>
</feature>
<dbReference type="Gene3D" id="1.20.1740.10">
    <property type="entry name" value="Amino acid/polyamine transporter I"/>
    <property type="match status" value="1"/>
</dbReference>
<evidence type="ECO:0000256" key="2">
    <source>
        <dbReference type="ARBA" id="ARBA00022448"/>
    </source>
</evidence>
<keyword evidence="5 8" id="KW-1133">Transmembrane helix</keyword>
<feature type="region of interest" description="Disordered" evidence="7">
    <location>
        <begin position="1"/>
        <end position="25"/>
    </location>
</feature>
<evidence type="ECO:0000256" key="3">
    <source>
        <dbReference type="ARBA" id="ARBA00022692"/>
    </source>
</evidence>
<gene>
    <name evidence="10" type="ORF">QYE76_015270</name>
</gene>
<keyword evidence="6 8" id="KW-0472">Membrane</keyword>
<feature type="domain" description="Amino acid transporter transmembrane" evidence="9">
    <location>
        <begin position="40"/>
        <end position="470"/>
    </location>
</feature>
<dbReference type="GO" id="GO:0016020">
    <property type="term" value="C:membrane"/>
    <property type="evidence" value="ECO:0007669"/>
    <property type="project" value="UniProtKB-SubCell"/>
</dbReference>
<feature type="transmembrane region" description="Helical" evidence="8">
    <location>
        <begin position="393"/>
        <end position="413"/>
    </location>
</feature>
<feature type="transmembrane region" description="Helical" evidence="8">
    <location>
        <begin position="308"/>
        <end position="330"/>
    </location>
</feature>
<evidence type="ECO:0000256" key="1">
    <source>
        <dbReference type="ARBA" id="ARBA00004370"/>
    </source>
</evidence>
<evidence type="ECO:0000313" key="10">
    <source>
        <dbReference type="EMBL" id="KAK1698573.1"/>
    </source>
</evidence>
<feature type="transmembrane region" description="Helical" evidence="8">
    <location>
        <begin position="452"/>
        <end position="476"/>
    </location>
</feature>
<accession>A0AAD8U650</accession>
<comment type="subcellular location">
    <subcellularLocation>
        <location evidence="1">Membrane</location>
    </subcellularLocation>
</comment>
<evidence type="ECO:0000256" key="6">
    <source>
        <dbReference type="ARBA" id="ARBA00023136"/>
    </source>
</evidence>
<feature type="transmembrane region" description="Helical" evidence="8">
    <location>
        <begin position="350"/>
        <end position="372"/>
    </location>
</feature>
<keyword evidence="11" id="KW-1185">Reference proteome</keyword>
<evidence type="ECO:0000259" key="9">
    <source>
        <dbReference type="Pfam" id="PF01490"/>
    </source>
</evidence>
<sequence length="486" mass="54420">MAARANKYAEISQDGGRAQGGRTAQERSVDDWLPITSSRNAKWWYSAFHNVTAMVGAGVLSLPYAMSELGWGPGIAVLLLSWIITLYTLWQMVEMHEAVPGTRFDRYHELGQHAFGEKLGLWIVVPQQLVVEVGLNIVYMLTAGNSLKKFHEIVCKGRNCKNIKLTHFTMIFASVQFVLSQLPNFDAISTISLAAAIMSIWLVISVPHTPCHVDLPCPARTSKILKTWHDSYSTIAWGASLDKGWKSAGDVMKYHPRETTAARKVFGFFEALGAVAFAYAGHNVVLEIQATIPSTPEMPSKKPMWKGVVVAYVIIALHYFPVALVCYWAFGNTVKDNILMTLDKPKWLIATANMMVVLHVVGSYQVYAMPVFDMIEMVLVKKLRFPPGLPVRLVARTAYVAFTMFIAITFPFFGGLLGFFGGFAFAPTTYFLPCIMWLAIHKPKRFSLSWCTNWICIVLGFMLMILSPIGGLWRIIQNAKDYNFYS</sequence>
<keyword evidence="4" id="KW-0029">Amino-acid transport</keyword>
<evidence type="ECO:0000256" key="4">
    <source>
        <dbReference type="ARBA" id="ARBA00022970"/>
    </source>
</evidence>
<dbReference type="PANTHER" id="PTHR48017">
    <property type="entry name" value="OS05G0424000 PROTEIN-RELATED"/>
    <property type="match status" value="1"/>
</dbReference>
<evidence type="ECO:0000256" key="5">
    <source>
        <dbReference type="ARBA" id="ARBA00022989"/>
    </source>
</evidence>
<protein>
    <recommendedName>
        <fullName evidence="9">Amino acid transporter transmembrane domain-containing protein</fullName>
    </recommendedName>
</protein>
<dbReference type="Proteomes" id="UP001231189">
    <property type="component" value="Unassembled WGS sequence"/>
</dbReference>
<dbReference type="InterPro" id="IPR013057">
    <property type="entry name" value="AA_transpt_TM"/>
</dbReference>
<dbReference type="AlphaFoldDB" id="A0AAD8U650"/>
<keyword evidence="2" id="KW-0813">Transport</keyword>
<comment type="caution">
    <text evidence="10">The sequence shown here is derived from an EMBL/GenBank/DDBJ whole genome shotgun (WGS) entry which is preliminary data.</text>
</comment>
<dbReference type="Pfam" id="PF01490">
    <property type="entry name" value="Aa_trans"/>
    <property type="match status" value="1"/>
</dbReference>
<dbReference type="GO" id="GO:0006865">
    <property type="term" value="P:amino acid transport"/>
    <property type="evidence" value="ECO:0007669"/>
    <property type="project" value="UniProtKB-KW"/>
</dbReference>
<proteinExistence type="predicted"/>
<feature type="transmembrane region" description="Helical" evidence="8">
    <location>
        <begin position="69"/>
        <end position="90"/>
    </location>
</feature>
<feature type="transmembrane region" description="Helical" evidence="8">
    <location>
        <begin position="43"/>
        <end position="62"/>
    </location>
</feature>